<dbReference type="AlphaFoldDB" id="A0A521BF20"/>
<keyword evidence="3" id="KW-1185">Reference proteome</keyword>
<dbReference type="GO" id="GO:0032259">
    <property type="term" value="P:methylation"/>
    <property type="evidence" value="ECO:0007669"/>
    <property type="project" value="UniProtKB-KW"/>
</dbReference>
<dbReference type="PANTHER" id="PTHR44068">
    <property type="entry name" value="ZGC:194242"/>
    <property type="match status" value="1"/>
</dbReference>
<proteinExistence type="predicted"/>
<dbReference type="GO" id="GO:0008168">
    <property type="term" value="F:methyltransferase activity"/>
    <property type="evidence" value="ECO:0007669"/>
    <property type="project" value="UniProtKB-KW"/>
</dbReference>
<dbReference type="Gene3D" id="3.40.50.150">
    <property type="entry name" value="Vaccinia Virus protein VP39"/>
    <property type="match status" value="1"/>
</dbReference>
<dbReference type="InterPro" id="IPR041698">
    <property type="entry name" value="Methyltransf_25"/>
</dbReference>
<dbReference type="PANTHER" id="PTHR44068:SF11">
    <property type="entry name" value="GERANYL DIPHOSPHATE 2-C-METHYLTRANSFERASE"/>
    <property type="match status" value="1"/>
</dbReference>
<dbReference type="Proteomes" id="UP000315636">
    <property type="component" value="Unassembled WGS sequence"/>
</dbReference>
<gene>
    <name evidence="2" type="ORF">SAMN06264849_10242</name>
</gene>
<dbReference type="SUPFAM" id="SSF53335">
    <property type="entry name" value="S-adenosyl-L-methionine-dependent methyltransferases"/>
    <property type="match status" value="1"/>
</dbReference>
<dbReference type="InterPro" id="IPR050447">
    <property type="entry name" value="Erg6_SMT_methyltransf"/>
</dbReference>
<feature type="domain" description="Methyltransferase" evidence="1">
    <location>
        <begin position="43"/>
        <end position="136"/>
    </location>
</feature>
<keyword evidence="2" id="KW-0808">Transferase</keyword>
<sequence length="216" mass="23992">MNVLNWNEVYQQGNPFWDFGSASPELVATVMNQGFPQPGDTALDIGCGGGWESIFLAKCGYHVLGIDIAPDAIRLAQQRAKEAGVHVDFRQGNVLQLPIEDETIDFITDRGCLHIIPEKDQTTYVHEVARVLKPGGRFLLRGISQVDKNMFARIQKVSELKEIADNVPDEPLSKEKIERLFGAPSFSLSPILPFEMGGKEISIRANMVLIRKNSQS</sequence>
<dbReference type="CDD" id="cd02440">
    <property type="entry name" value="AdoMet_MTases"/>
    <property type="match status" value="1"/>
</dbReference>
<accession>A0A521BF20</accession>
<dbReference type="RefSeq" id="WP_185956009.1">
    <property type="nucleotide sequence ID" value="NZ_FXTI01000002.1"/>
</dbReference>
<name>A0A521BF20_9BACL</name>
<dbReference type="InterPro" id="IPR029063">
    <property type="entry name" value="SAM-dependent_MTases_sf"/>
</dbReference>
<evidence type="ECO:0000313" key="2">
    <source>
        <dbReference type="EMBL" id="SMO45672.1"/>
    </source>
</evidence>
<organism evidence="2 3">
    <name type="scientific">Melghirimyces algeriensis</name>
    <dbReference type="NCBI Taxonomy" id="910412"/>
    <lineage>
        <taxon>Bacteria</taxon>
        <taxon>Bacillati</taxon>
        <taxon>Bacillota</taxon>
        <taxon>Bacilli</taxon>
        <taxon>Bacillales</taxon>
        <taxon>Thermoactinomycetaceae</taxon>
        <taxon>Melghirimyces</taxon>
    </lineage>
</organism>
<keyword evidence="2" id="KW-0489">Methyltransferase</keyword>
<reference evidence="2 3" key="1">
    <citation type="submission" date="2017-05" db="EMBL/GenBank/DDBJ databases">
        <authorList>
            <person name="Varghese N."/>
            <person name="Submissions S."/>
        </authorList>
    </citation>
    <scope>NUCLEOTIDE SEQUENCE [LARGE SCALE GENOMIC DNA]</scope>
    <source>
        <strain evidence="2 3">DSM 45474</strain>
    </source>
</reference>
<evidence type="ECO:0000313" key="3">
    <source>
        <dbReference type="Proteomes" id="UP000315636"/>
    </source>
</evidence>
<evidence type="ECO:0000259" key="1">
    <source>
        <dbReference type="Pfam" id="PF13649"/>
    </source>
</evidence>
<dbReference type="Pfam" id="PF13649">
    <property type="entry name" value="Methyltransf_25"/>
    <property type="match status" value="1"/>
</dbReference>
<protein>
    <submittedName>
        <fullName evidence="2">Methyltransferase domain-containing protein</fullName>
    </submittedName>
</protein>
<dbReference type="EMBL" id="FXTI01000002">
    <property type="protein sequence ID" value="SMO45672.1"/>
    <property type="molecule type" value="Genomic_DNA"/>
</dbReference>